<evidence type="ECO:0000256" key="3">
    <source>
        <dbReference type="ARBA" id="ARBA00022517"/>
    </source>
</evidence>
<organism evidence="7 8">
    <name type="scientific">Parathielavia hyrcaniae</name>
    <dbReference type="NCBI Taxonomy" id="113614"/>
    <lineage>
        <taxon>Eukaryota</taxon>
        <taxon>Fungi</taxon>
        <taxon>Dikarya</taxon>
        <taxon>Ascomycota</taxon>
        <taxon>Pezizomycotina</taxon>
        <taxon>Sordariomycetes</taxon>
        <taxon>Sordariomycetidae</taxon>
        <taxon>Sordariales</taxon>
        <taxon>Chaetomiaceae</taxon>
        <taxon>Parathielavia</taxon>
    </lineage>
</organism>
<dbReference type="EMBL" id="MU863625">
    <property type="protein sequence ID" value="KAK4105888.1"/>
    <property type="molecule type" value="Genomic_DNA"/>
</dbReference>
<evidence type="ECO:0000256" key="5">
    <source>
        <dbReference type="RuleBase" id="RU364132"/>
    </source>
</evidence>
<dbReference type="Proteomes" id="UP001305647">
    <property type="component" value="Unassembled WGS sequence"/>
</dbReference>
<protein>
    <recommendedName>
        <fullName evidence="5">Ribosome biogenesis regulatory protein</fullName>
    </recommendedName>
</protein>
<reference evidence="7" key="2">
    <citation type="submission" date="2023-05" db="EMBL/GenBank/DDBJ databases">
        <authorList>
            <consortium name="Lawrence Berkeley National Laboratory"/>
            <person name="Steindorff A."/>
            <person name="Hensen N."/>
            <person name="Bonometti L."/>
            <person name="Westerberg I."/>
            <person name="Brannstrom I.O."/>
            <person name="Guillou S."/>
            <person name="Cros-Aarteil S."/>
            <person name="Calhoun S."/>
            <person name="Haridas S."/>
            <person name="Kuo A."/>
            <person name="Mondo S."/>
            <person name="Pangilinan J."/>
            <person name="Riley R."/>
            <person name="Labutti K."/>
            <person name="Andreopoulos B."/>
            <person name="Lipzen A."/>
            <person name="Chen C."/>
            <person name="Yanf M."/>
            <person name="Daum C."/>
            <person name="Ng V."/>
            <person name="Clum A."/>
            <person name="Ohm R."/>
            <person name="Martin F."/>
            <person name="Silar P."/>
            <person name="Natvig D."/>
            <person name="Lalanne C."/>
            <person name="Gautier V."/>
            <person name="Ament-Velasquez S.L."/>
            <person name="Kruys A."/>
            <person name="Hutchinson M.I."/>
            <person name="Powell A.J."/>
            <person name="Barry K."/>
            <person name="Miller A.N."/>
            <person name="Grigoriev I.V."/>
            <person name="Debuchy R."/>
            <person name="Gladieux P."/>
            <person name="Thoren M.H."/>
            <person name="Johannesson H."/>
        </authorList>
    </citation>
    <scope>NUCLEOTIDE SEQUENCE</scope>
    <source>
        <strain evidence="7">CBS 757.83</strain>
    </source>
</reference>
<comment type="caution">
    <text evidence="7">The sequence shown here is derived from an EMBL/GenBank/DDBJ whole genome shotgun (WGS) entry which is preliminary data.</text>
</comment>
<comment type="function">
    <text evidence="5">Involved in ribosomal large subunit assembly.</text>
</comment>
<evidence type="ECO:0000313" key="8">
    <source>
        <dbReference type="Proteomes" id="UP001305647"/>
    </source>
</evidence>
<accession>A0AAN6Q963</accession>
<name>A0AAN6Q963_9PEZI</name>
<comment type="similarity">
    <text evidence="2 5">Belongs to the RRS1 family.</text>
</comment>
<keyword evidence="8" id="KW-1185">Reference proteome</keyword>
<dbReference type="Pfam" id="PF04939">
    <property type="entry name" value="RRS1"/>
    <property type="match status" value="1"/>
</dbReference>
<keyword evidence="3 5" id="KW-0690">Ribosome biogenesis</keyword>
<comment type="subcellular location">
    <subcellularLocation>
        <location evidence="1 5">Nucleus</location>
    </subcellularLocation>
</comment>
<evidence type="ECO:0000256" key="6">
    <source>
        <dbReference type="SAM" id="MobiDB-lite"/>
    </source>
</evidence>
<dbReference type="AlphaFoldDB" id="A0AAN6Q963"/>
<gene>
    <name evidence="7" type="ORF">N658DRAFT_136959</name>
</gene>
<dbReference type="GO" id="GO:0005634">
    <property type="term" value="C:nucleus"/>
    <property type="evidence" value="ECO:0007669"/>
    <property type="project" value="UniProtKB-SubCell"/>
</dbReference>
<keyword evidence="4 5" id="KW-0539">Nucleus</keyword>
<evidence type="ECO:0000313" key="7">
    <source>
        <dbReference type="EMBL" id="KAK4105888.1"/>
    </source>
</evidence>
<feature type="region of interest" description="Disordered" evidence="6">
    <location>
        <begin position="88"/>
        <end position="107"/>
    </location>
</feature>
<evidence type="ECO:0000256" key="2">
    <source>
        <dbReference type="ARBA" id="ARBA00010077"/>
    </source>
</evidence>
<sequence length="221" mass="24155">MSTATQKPAKLPVTVDKPTPYTFDLGLLLSNDPNPVSVPPTTATTTTDRTALETHLTSVARDGAQVLINQLLTACPITSHREGVLLALPPPQTPLPREKPVPAPKPETKWSAFAKRRGIKPKTREQRRNQQYNEATGEFERKWGYKGANKAGQDDAVIEEGLFRWIIYVSAGSVGDRGLGGLYGCFFEAYDLGCDLMAFAGVGWFRVREGSEKARLGGSPR</sequence>
<proteinExistence type="inferred from homology"/>
<dbReference type="InterPro" id="IPR007023">
    <property type="entry name" value="Ribosom_reg"/>
</dbReference>
<evidence type="ECO:0000256" key="1">
    <source>
        <dbReference type="ARBA" id="ARBA00004123"/>
    </source>
</evidence>
<reference evidence="7" key="1">
    <citation type="journal article" date="2023" name="Mol. Phylogenet. Evol.">
        <title>Genome-scale phylogeny and comparative genomics of the fungal order Sordariales.</title>
        <authorList>
            <person name="Hensen N."/>
            <person name="Bonometti L."/>
            <person name="Westerberg I."/>
            <person name="Brannstrom I.O."/>
            <person name="Guillou S."/>
            <person name="Cros-Aarteil S."/>
            <person name="Calhoun S."/>
            <person name="Haridas S."/>
            <person name="Kuo A."/>
            <person name="Mondo S."/>
            <person name="Pangilinan J."/>
            <person name="Riley R."/>
            <person name="LaButti K."/>
            <person name="Andreopoulos B."/>
            <person name="Lipzen A."/>
            <person name="Chen C."/>
            <person name="Yan M."/>
            <person name="Daum C."/>
            <person name="Ng V."/>
            <person name="Clum A."/>
            <person name="Steindorff A."/>
            <person name="Ohm R.A."/>
            <person name="Martin F."/>
            <person name="Silar P."/>
            <person name="Natvig D.O."/>
            <person name="Lalanne C."/>
            <person name="Gautier V."/>
            <person name="Ament-Velasquez S.L."/>
            <person name="Kruys A."/>
            <person name="Hutchinson M.I."/>
            <person name="Powell A.J."/>
            <person name="Barry K."/>
            <person name="Miller A.N."/>
            <person name="Grigoriev I.V."/>
            <person name="Debuchy R."/>
            <person name="Gladieux P."/>
            <person name="Hiltunen Thoren M."/>
            <person name="Johannesson H."/>
        </authorList>
    </citation>
    <scope>NUCLEOTIDE SEQUENCE</scope>
    <source>
        <strain evidence="7">CBS 757.83</strain>
    </source>
</reference>
<evidence type="ECO:0000256" key="4">
    <source>
        <dbReference type="ARBA" id="ARBA00023242"/>
    </source>
</evidence>
<dbReference type="GO" id="GO:0042254">
    <property type="term" value="P:ribosome biogenesis"/>
    <property type="evidence" value="ECO:0007669"/>
    <property type="project" value="UniProtKB-KW"/>
</dbReference>